<dbReference type="InterPro" id="IPR046533">
    <property type="entry name" value="DUF6598"/>
</dbReference>
<feature type="domain" description="DUF6598" evidence="2">
    <location>
        <begin position="127"/>
        <end position="379"/>
    </location>
</feature>
<feature type="region of interest" description="Disordered" evidence="1">
    <location>
        <begin position="1"/>
        <end position="20"/>
    </location>
</feature>
<protein>
    <recommendedName>
        <fullName evidence="2">DUF6598 domain-containing protein</fullName>
    </recommendedName>
</protein>
<reference evidence="4" key="1">
    <citation type="submission" date="2024-06" db="EMBL/GenBank/DDBJ databases">
        <authorList>
            <person name="Ryan C."/>
        </authorList>
    </citation>
    <scope>NUCLEOTIDE SEQUENCE [LARGE SCALE GENOMIC DNA]</scope>
</reference>
<dbReference type="Pfam" id="PF20241">
    <property type="entry name" value="DUF6598"/>
    <property type="match status" value="1"/>
</dbReference>
<dbReference type="Proteomes" id="UP001497457">
    <property type="component" value="Chromosome 7b"/>
</dbReference>
<reference evidence="3 4" key="2">
    <citation type="submission" date="2024-10" db="EMBL/GenBank/DDBJ databases">
        <authorList>
            <person name="Ryan C."/>
        </authorList>
    </citation>
    <scope>NUCLEOTIDE SEQUENCE [LARGE SCALE GENOMIC DNA]</scope>
</reference>
<gene>
    <name evidence="3" type="ORF">URODEC1_LOCUS110529</name>
</gene>
<sequence>MKTPCPESRQPGIRGGVTLDIFGTKDDDEDWWAKWEANFDEPPTKPEAKREESAEEWEARMEAQLSAYVDPDENLSLSQEARRAISFRSDWESFWSPEYGAFEDTTRIPPMRFTFKKAPWDAMHENALQIFSAKVTATRGGLPFDVFGMVAVRDTIDHNRNIVFCRTRDNCQTLTEEHPYLVLTGPTRVVLLESPPPVFIEVDLTVKGTTDFEDEKLSSLVVPISSSSTMYSHMWKCAYTSKLSTIEFTLGHIVSAVEATISVRVTHGSWPDGFRSQFSAVTSGVHGRTSNPVYHTSVNDEEFILLNSGGEKVPVTGDGDIKLSRCVVSVDTTGLLKVHIKAWGGDNNVMETWKVFKPLDAGISNSMLDIGFCKMDVTVAWSLILYKQVYANTRL</sequence>
<keyword evidence="4" id="KW-1185">Reference proteome</keyword>
<evidence type="ECO:0000313" key="3">
    <source>
        <dbReference type="EMBL" id="CAL5084374.1"/>
    </source>
</evidence>
<dbReference type="PANTHER" id="PTHR33065">
    <property type="entry name" value="OS07G0486400 PROTEIN"/>
    <property type="match status" value="1"/>
</dbReference>
<evidence type="ECO:0000259" key="2">
    <source>
        <dbReference type="Pfam" id="PF20241"/>
    </source>
</evidence>
<accession>A0ABC9FZQ1</accession>
<name>A0ABC9FZQ1_9POAL</name>
<proteinExistence type="predicted"/>
<evidence type="ECO:0000313" key="4">
    <source>
        <dbReference type="Proteomes" id="UP001497457"/>
    </source>
</evidence>
<dbReference type="AlphaFoldDB" id="A0ABC9FZQ1"/>
<organism evidence="3 4">
    <name type="scientific">Urochloa decumbens</name>
    <dbReference type="NCBI Taxonomy" id="240449"/>
    <lineage>
        <taxon>Eukaryota</taxon>
        <taxon>Viridiplantae</taxon>
        <taxon>Streptophyta</taxon>
        <taxon>Embryophyta</taxon>
        <taxon>Tracheophyta</taxon>
        <taxon>Spermatophyta</taxon>
        <taxon>Magnoliopsida</taxon>
        <taxon>Liliopsida</taxon>
        <taxon>Poales</taxon>
        <taxon>Poaceae</taxon>
        <taxon>PACMAD clade</taxon>
        <taxon>Panicoideae</taxon>
        <taxon>Panicodae</taxon>
        <taxon>Paniceae</taxon>
        <taxon>Melinidinae</taxon>
        <taxon>Urochloa</taxon>
    </lineage>
</organism>
<evidence type="ECO:0000256" key="1">
    <source>
        <dbReference type="SAM" id="MobiDB-lite"/>
    </source>
</evidence>
<dbReference type="EMBL" id="OZ075117">
    <property type="protein sequence ID" value="CAL5084374.1"/>
    <property type="molecule type" value="Genomic_DNA"/>
</dbReference>
<dbReference type="PANTHER" id="PTHR33065:SF153">
    <property type="entry name" value="DUF6598 DOMAIN-CONTAINING PROTEIN"/>
    <property type="match status" value="1"/>
</dbReference>